<dbReference type="InterPro" id="IPR042266">
    <property type="entry name" value="PPPDE_sf"/>
</dbReference>
<evidence type="ECO:0000256" key="1">
    <source>
        <dbReference type="ARBA" id="ARBA00008140"/>
    </source>
</evidence>
<dbReference type="GO" id="GO:0006508">
    <property type="term" value="P:proteolysis"/>
    <property type="evidence" value="ECO:0007669"/>
    <property type="project" value="UniProtKB-KW"/>
</dbReference>
<evidence type="ECO:0008006" key="7">
    <source>
        <dbReference type="Google" id="ProtNLM"/>
    </source>
</evidence>
<comment type="similarity">
    <text evidence="1">Belongs to the DeSI family.</text>
</comment>
<dbReference type="EMBL" id="HBGS01017397">
    <property type="protein sequence ID" value="CAD9403168.1"/>
    <property type="molecule type" value="Transcribed_RNA"/>
</dbReference>
<proteinExistence type="inferred from homology"/>
<dbReference type="GO" id="GO:0016579">
    <property type="term" value="P:protein deubiquitination"/>
    <property type="evidence" value="ECO:0007669"/>
    <property type="project" value="TreeGrafter"/>
</dbReference>
<feature type="domain" description="PPPDE" evidence="5">
    <location>
        <begin position="193"/>
        <end position="334"/>
    </location>
</feature>
<dbReference type="InterPro" id="IPR035892">
    <property type="entry name" value="C2_domain_sf"/>
</dbReference>
<dbReference type="Gene3D" id="2.60.40.150">
    <property type="entry name" value="C2 domain"/>
    <property type="match status" value="1"/>
</dbReference>
<dbReference type="Pfam" id="PF05903">
    <property type="entry name" value="Peptidase_C97"/>
    <property type="match status" value="1"/>
</dbReference>
<dbReference type="PANTHER" id="PTHR12378:SF9">
    <property type="entry name" value="OS06G0107000 PROTEIN"/>
    <property type="match status" value="1"/>
</dbReference>
<dbReference type="PROSITE" id="PS50004">
    <property type="entry name" value="C2"/>
    <property type="match status" value="1"/>
</dbReference>
<evidence type="ECO:0000259" key="4">
    <source>
        <dbReference type="PROSITE" id="PS50004"/>
    </source>
</evidence>
<dbReference type="GO" id="GO:0101005">
    <property type="term" value="F:deubiquitinase activity"/>
    <property type="evidence" value="ECO:0007669"/>
    <property type="project" value="TreeGrafter"/>
</dbReference>
<dbReference type="InterPro" id="IPR000008">
    <property type="entry name" value="C2_dom"/>
</dbReference>
<keyword evidence="3" id="KW-0378">Hydrolase</keyword>
<accession>A0A7S2BPQ1</accession>
<organism evidence="6">
    <name type="scientific">Octactis speculum</name>
    <dbReference type="NCBI Taxonomy" id="3111310"/>
    <lineage>
        <taxon>Eukaryota</taxon>
        <taxon>Sar</taxon>
        <taxon>Stramenopiles</taxon>
        <taxon>Ochrophyta</taxon>
        <taxon>Dictyochophyceae</taxon>
        <taxon>Dictyochales</taxon>
        <taxon>Dictyochaceae</taxon>
        <taxon>Octactis</taxon>
    </lineage>
</organism>
<reference evidence="6" key="1">
    <citation type="submission" date="2021-01" db="EMBL/GenBank/DDBJ databases">
        <authorList>
            <person name="Corre E."/>
            <person name="Pelletier E."/>
            <person name="Niang G."/>
            <person name="Scheremetjew M."/>
            <person name="Finn R."/>
            <person name="Kale V."/>
            <person name="Holt S."/>
            <person name="Cochrane G."/>
            <person name="Meng A."/>
            <person name="Brown T."/>
            <person name="Cohen L."/>
        </authorList>
    </citation>
    <scope>NUCLEOTIDE SEQUENCE</scope>
    <source>
        <strain evidence="6">CCMP1381</strain>
    </source>
</reference>
<name>A0A7S2BPQ1_9STRA</name>
<dbReference type="SMART" id="SM00239">
    <property type="entry name" value="C2"/>
    <property type="match status" value="1"/>
</dbReference>
<dbReference type="Gene3D" id="3.90.1720.30">
    <property type="entry name" value="PPPDE domains"/>
    <property type="match status" value="1"/>
</dbReference>
<evidence type="ECO:0000313" key="6">
    <source>
        <dbReference type="EMBL" id="CAD9403168.1"/>
    </source>
</evidence>
<feature type="domain" description="C2" evidence="4">
    <location>
        <begin position="1"/>
        <end position="122"/>
    </location>
</feature>
<dbReference type="Pfam" id="PF00168">
    <property type="entry name" value="C2"/>
    <property type="match status" value="1"/>
</dbReference>
<evidence type="ECO:0000256" key="3">
    <source>
        <dbReference type="ARBA" id="ARBA00022801"/>
    </source>
</evidence>
<keyword evidence="2" id="KW-0645">Protease</keyword>
<protein>
    <recommendedName>
        <fullName evidence="7">C2 domain-containing protein</fullName>
    </recommendedName>
</protein>
<evidence type="ECO:0000256" key="2">
    <source>
        <dbReference type="ARBA" id="ARBA00022670"/>
    </source>
</evidence>
<dbReference type="SUPFAM" id="SSF49562">
    <property type="entry name" value="C2 domain (Calcium/lipid-binding domain, CaLB)"/>
    <property type="match status" value="1"/>
</dbReference>
<evidence type="ECO:0000259" key="5">
    <source>
        <dbReference type="PROSITE" id="PS51858"/>
    </source>
</evidence>
<dbReference type="InterPro" id="IPR008580">
    <property type="entry name" value="PPPDE_dom"/>
</dbReference>
<sequence length="452" mass="49402">MTSFCADHSFSILLTVLRGEGLIAKDYGISSDPYIVVHVEHLGRHTTIGETSVVSQTLDPVWSDETARFKLEGLGPTSKVRLSILDRDFGGLVEPEPMGQVYFTVSTLLSSGEPRGNPNFWLNVVPTDGCECSGRLQVRIIPEKALRNQHMWHSLGDTKPRNMRKLTAGPGVTSNLQLLPEADVWRLASAANTPVFLHVYDVGHSGTVSNINNVTENIALGGIFHGAIEVHGREWSFGGCKQNRCGIFNVLPRKCPMHSYRETYYLGDSGLISEGSVNAIIKGMSSEWMGDTYVLLRKNCCTFSHELACQLGVGKCPAFIDRLAGIGAGLADAQAGIDAGLADAHSVVQETVVSFQAAFGFTGADTGQDGGQEAVGDDAMFESDLNLHFFELICIIRIQRKFRAERSTRHTTSKRAGRAHVRAPRIRGNVTRHVDRAVNKTVRTLNQLSKPR</sequence>
<dbReference type="SMART" id="SM01179">
    <property type="entry name" value="DUF862"/>
    <property type="match status" value="1"/>
</dbReference>
<gene>
    <name evidence="6" type="ORF">DSPE1174_LOCUS9151</name>
</gene>
<dbReference type="AlphaFoldDB" id="A0A7S2BPQ1"/>
<dbReference type="PANTHER" id="PTHR12378">
    <property type="entry name" value="DESUMOYLATING ISOPEPTIDASE"/>
    <property type="match status" value="1"/>
</dbReference>
<dbReference type="PROSITE" id="PS51858">
    <property type="entry name" value="PPPDE"/>
    <property type="match status" value="1"/>
</dbReference>
<dbReference type="CDD" id="cd00030">
    <property type="entry name" value="C2"/>
    <property type="match status" value="1"/>
</dbReference>